<evidence type="ECO:0000313" key="3">
    <source>
        <dbReference type="Proteomes" id="UP000704467"/>
    </source>
</evidence>
<protein>
    <recommendedName>
        <fullName evidence="1">Bacteriophage Mu GpT domain-containing protein</fullName>
    </recommendedName>
</protein>
<accession>A0ABX1DRV3</accession>
<dbReference type="Pfam" id="PF10124">
    <property type="entry name" value="Mu-like_gpT"/>
    <property type="match status" value="1"/>
</dbReference>
<dbReference type="InterPro" id="IPR018774">
    <property type="entry name" value="Phage_Mu_GpT"/>
</dbReference>
<name>A0ABX1DRV3_9HYPH</name>
<dbReference type="Proteomes" id="UP000704467">
    <property type="component" value="Unassembled WGS sequence"/>
</dbReference>
<keyword evidence="3" id="KW-1185">Reference proteome</keyword>
<gene>
    <name evidence="2" type="ORF">HED55_16640</name>
</gene>
<evidence type="ECO:0000259" key="1">
    <source>
        <dbReference type="Pfam" id="PF10124"/>
    </source>
</evidence>
<evidence type="ECO:0000313" key="2">
    <source>
        <dbReference type="EMBL" id="NKC04282.1"/>
    </source>
</evidence>
<reference evidence="2 3" key="1">
    <citation type="submission" date="2020-03" db="EMBL/GenBank/DDBJ databases">
        <title>Whole genome sequencing of clinical and environmental type strains of Ochrobactrum.</title>
        <authorList>
            <person name="Dharne M."/>
        </authorList>
    </citation>
    <scope>NUCLEOTIDE SEQUENCE [LARGE SCALE GENOMIC DNA]</scope>
    <source>
        <strain evidence="2 3">CIP 109452</strain>
    </source>
</reference>
<dbReference type="EMBL" id="JAAVLN010000002">
    <property type="protein sequence ID" value="NKC04282.1"/>
    <property type="molecule type" value="Genomic_DNA"/>
</dbReference>
<feature type="domain" description="Bacteriophage Mu GpT" evidence="1">
    <location>
        <begin position="10"/>
        <end position="286"/>
    </location>
</feature>
<sequence>MDITPSTMRGLYTALSTAFNTQLGSTTTHYQTVAMTVPSTTAANEYPRMDDLPGIREWVGDRVVHDLSMQTYTIRNKEFEGTIGVRISQVEDDQLGFLSSTASQLGQNAAQFPDQLVFPLLKKGETTKCYDGQNFFDTDHPGYDEDGKETSVSNFAAGSSPAWYLVDDSQVIKPIIYQSRKSFQLIRKDQATDDTVFFGGKAVYGVDGRCNAGYGLWQLIYKSKLPLNGENYAAARAAMTSIRKRNGEVISINPRKLLVPSTLEGAARKLLLNELINGESNEWKGHSRAGCYPAAGLM</sequence>
<comment type="caution">
    <text evidence="2">The sequence shown here is derived from an EMBL/GenBank/DDBJ whole genome shotgun (WGS) entry which is preliminary data.</text>
</comment>
<proteinExistence type="predicted"/>
<organism evidence="2 3">
    <name type="scientific">Brucella haematophila</name>
    <dbReference type="NCBI Taxonomy" id="419474"/>
    <lineage>
        <taxon>Bacteria</taxon>
        <taxon>Pseudomonadati</taxon>
        <taxon>Pseudomonadota</taxon>
        <taxon>Alphaproteobacteria</taxon>
        <taxon>Hyphomicrobiales</taxon>
        <taxon>Brucellaceae</taxon>
        <taxon>Brucella/Ochrobactrum group</taxon>
        <taxon>Brucella</taxon>
    </lineage>
</organism>